<accession>A0A6B2LYE2</accession>
<dbReference type="AlphaFoldDB" id="A0A6B2LYE2"/>
<evidence type="ECO:0000259" key="5">
    <source>
        <dbReference type="Pfam" id="PF00127"/>
    </source>
</evidence>
<keyword evidence="4" id="KW-0186">Copper</keyword>
<dbReference type="GO" id="GO:0009055">
    <property type="term" value="F:electron transfer activity"/>
    <property type="evidence" value="ECO:0007669"/>
    <property type="project" value="InterPro"/>
</dbReference>
<keyword evidence="1" id="KW-0813">Transport</keyword>
<keyword evidence="3" id="KW-0249">Electron transport</keyword>
<gene>
    <name evidence="6" type="ORF">G0Q06_01440</name>
</gene>
<dbReference type="Pfam" id="PF00127">
    <property type="entry name" value="Copper-bind"/>
    <property type="match status" value="1"/>
</dbReference>
<feature type="domain" description="Blue (type 1) copper" evidence="5">
    <location>
        <begin position="52"/>
        <end position="170"/>
    </location>
</feature>
<dbReference type="GO" id="GO:0005507">
    <property type="term" value="F:copper ion binding"/>
    <property type="evidence" value="ECO:0007669"/>
    <property type="project" value="InterPro"/>
</dbReference>
<dbReference type="InterPro" id="IPR050845">
    <property type="entry name" value="Cu-binding_ET"/>
</dbReference>
<evidence type="ECO:0000256" key="2">
    <source>
        <dbReference type="ARBA" id="ARBA00022723"/>
    </source>
</evidence>
<evidence type="ECO:0000313" key="7">
    <source>
        <dbReference type="Proteomes" id="UP000478417"/>
    </source>
</evidence>
<evidence type="ECO:0000256" key="3">
    <source>
        <dbReference type="ARBA" id="ARBA00022982"/>
    </source>
</evidence>
<proteinExistence type="predicted"/>
<dbReference type="PROSITE" id="PS00196">
    <property type="entry name" value="COPPER_BLUE"/>
    <property type="match status" value="1"/>
</dbReference>
<sequence>MIKNKLITITTALLLGVILSGCGKSDSSGSASSAKAAAEPKATPDTFIIIEANDKMKFNKESFTVGSGDTVQLTLKNVGTMPKFSMGHNVVILEKGSSGKEFAEAAMNSAASDYIPATKTGEIVAHTKLLGGGEEDTIVFVAPSSKGEYPFICSFPGHFQVSMKGVMHVN</sequence>
<protein>
    <submittedName>
        <fullName evidence="6">Azurin</fullName>
    </submittedName>
</protein>
<dbReference type="EMBL" id="JAAGNX010000001">
    <property type="protein sequence ID" value="NDV61106.1"/>
    <property type="molecule type" value="Genomic_DNA"/>
</dbReference>
<organism evidence="6 7">
    <name type="scientific">Oceanipulchritudo coccoides</name>
    <dbReference type="NCBI Taxonomy" id="2706888"/>
    <lineage>
        <taxon>Bacteria</taxon>
        <taxon>Pseudomonadati</taxon>
        <taxon>Verrucomicrobiota</taxon>
        <taxon>Opitutia</taxon>
        <taxon>Puniceicoccales</taxon>
        <taxon>Oceanipulchritudinaceae</taxon>
        <taxon>Oceanipulchritudo</taxon>
    </lineage>
</organism>
<evidence type="ECO:0000313" key="6">
    <source>
        <dbReference type="EMBL" id="NDV61106.1"/>
    </source>
</evidence>
<dbReference type="PANTHER" id="PTHR38439">
    <property type="entry name" value="AURACYANIN-B"/>
    <property type="match status" value="1"/>
</dbReference>
<name>A0A6B2LYE2_9BACT</name>
<dbReference type="Gene3D" id="2.60.40.420">
    <property type="entry name" value="Cupredoxins - blue copper proteins"/>
    <property type="match status" value="1"/>
</dbReference>
<dbReference type="PROSITE" id="PS51257">
    <property type="entry name" value="PROKAR_LIPOPROTEIN"/>
    <property type="match status" value="1"/>
</dbReference>
<dbReference type="Proteomes" id="UP000478417">
    <property type="component" value="Unassembled WGS sequence"/>
</dbReference>
<keyword evidence="2" id="KW-0479">Metal-binding</keyword>
<dbReference type="InterPro" id="IPR008972">
    <property type="entry name" value="Cupredoxin"/>
</dbReference>
<dbReference type="SUPFAM" id="SSF49503">
    <property type="entry name" value="Cupredoxins"/>
    <property type="match status" value="1"/>
</dbReference>
<dbReference type="PANTHER" id="PTHR38439:SF2">
    <property type="entry name" value="OUTER MEMBRANE PROTEIN H.8"/>
    <property type="match status" value="1"/>
</dbReference>
<evidence type="ECO:0000256" key="4">
    <source>
        <dbReference type="ARBA" id="ARBA00023008"/>
    </source>
</evidence>
<dbReference type="RefSeq" id="WP_163961739.1">
    <property type="nucleotide sequence ID" value="NZ_JAAGNX010000001.1"/>
</dbReference>
<keyword evidence="7" id="KW-1185">Reference proteome</keyword>
<dbReference type="InterPro" id="IPR028871">
    <property type="entry name" value="BlueCu_1_BS"/>
</dbReference>
<comment type="caution">
    <text evidence="6">The sequence shown here is derived from an EMBL/GenBank/DDBJ whole genome shotgun (WGS) entry which is preliminary data.</text>
</comment>
<dbReference type="InterPro" id="IPR000923">
    <property type="entry name" value="BlueCu_1"/>
</dbReference>
<reference evidence="6 7" key="1">
    <citation type="submission" date="2020-02" db="EMBL/GenBank/DDBJ databases">
        <title>Albibacoteraceae fam. nov., the first described family within the subdivision 4 Verrucomicrobia.</title>
        <authorList>
            <person name="Xi F."/>
        </authorList>
    </citation>
    <scope>NUCLEOTIDE SEQUENCE [LARGE SCALE GENOMIC DNA]</scope>
    <source>
        <strain evidence="6 7">CK1056</strain>
    </source>
</reference>
<evidence type="ECO:0000256" key="1">
    <source>
        <dbReference type="ARBA" id="ARBA00022448"/>
    </source>
</evidence>